<comment type="caution">
    <text evidence="1">The sequence shown here is derived from an EMBL/GenBank/DDBJ whole genome shotgun (WGS) entry which is preliminary data.</text>
</comment>
<reference evidence="2" key="1">
    <citation type="journal article" date="2023" name="Nat. Plants">
        <title>Single-cell RNA sequencing provides a high-resolution roadmap for understanding the multicellular compartmentation of specialized metabolism.</title>
        <authorList>
            <person name="Sun S."/>
            <person name="Shen X."/>
            <person name="Li Y."/>
            <person name="Li Y."/>
            <person name="Wang S."/>
            <person name="Li R."/>
            <person name="Zhang H."/>
            <person name="Shen G."/>
            <person name="Guo B."/>
            <person name="Wei J."/>
            <person name="Xu J."/>
            <person name="St-Pierre B."/>
            <person name="Chen S."/>
            <person name="Sun C."/>
        </authorList>
    </citation>
    <scope>NUCLEOTIDE SEQUENCE [LARGE SCALE GENOMIC DNA]</scope>
</reference>
<proteinExistence type="predicted"/>
<keyword evidence="2" id="KW-1185">Reference proteome</keyword>
<evidence type="ECO:0000313" key="1">
    <source>
        <dbReference type="EMBL" id="KAI5664051.1"/>
    </source>
</evidence>
<protein>
    <submittedName>
        <fullName evidence="1">Uncharacterized protein</fullName>
    </submittedName>
</protein>
<gene>
    <name evidence="1" type="ORF">M9H77_23374</name>
</gene>
<accession>A0ACC0AX63</accession>
<dbReference type="Proteomes" id="UP001060085">
    <property type="component" value="Linkage Group LG05"/>
</dbReference>
<organism evidence="1 2">
    <name type="scientific">Catharanthus roseus</name>
    <name type="common">Madagascar periwinkle</name>
    <name type="synonym">Vinca rosea</name>
    <dbReference type="NCBI Taxonomy" id="4058"/>
    <lineage>
        <taxon>Eukaryota</taxon>
        <taxon>Viridiplantae</taxon>
        <taxon>Streptophyta</taxon>
        <taxon>Embryophyta</taxon>
        <taxon>Tracheophyta</taxon>
        <taxon>Spermatophyta</taxon>
        <taxon>Magnoliopsida</taxon>
        <taxon>eudicotyledons</taxon>
        <taxon>Gunneridae</taxon>
        <taxon>Pentapetalae</taxon>
        <taxon>asterids</taxon>
        <taxon>lamiids</taxon>
        <taxon>Gentianales</taxon>
        <taxon>Apocynaceae</taxon>
        <taxon>Rauvolfioideae</taxon>
        <taxon>Vinceae</taxon>
        <taxon>Catharanthinae</taxon>
        <taxon>Catharanthus</taxon>
    </lineage>
</organism>
<name>A0ACC0AX63_CATRO</name>
<dbReference type="EMBL" id="CM044705">
    <property type="protein sequence ID" value="KAI5664051.1"/>
    <property type="molecule type" value="Genomic_DNA"/>
</dbReference>
<sequence>MSLFDVILGVKHVFKVSLVFYTYILVCIPFSIYSRSSTLCVWGSELKLQILNIGTTNQEGDLGRDLDPILQAQEDSYQLVLFLFLCLNCRFNHVHGWSYAYSISSRRGSRRGGLGGRGYHRPQEEYPRQEAWHDDNFYKDDGDNSNVGQAYYGGYHGNQQGDKALEKTKWKLPSFKGDSDPNVP</sequence>
<evidence type="ECO:0000313" key="2">
    <source>
        <dbReference type="Proteomes" id="UP001060085"/>
    </source>
</evidence>